<feature type="region of interest" description="Disordered" evidence="5">
    <location>
        <begin position="421"/>
        <end position="445"/>
    </location>
</feature>
<dbReference type="SMART" id="SM00248">
    <property type="entry name" value="ANK"/>
    <property type="match status" value="6"/>
</dbReference>
<dbReference type="Pfam" id="PF13920">
    <property type="entry name" value="zf-C3HC4_3"/>
    <property type="match status" value="2"/>
</dbReference>
<dbReference type="AlphaFoldDB" id="A0A1E5WDK4"/>
<dbReference type="InterPro" id="IPR002110">
    <property type="entry name" value="Ankyrin_rpt"/>
</dbReference>
<feature type="repeat" description="ANK" evidence="3">
    <location>
        <begin position="499"/>
        <end position="532"/>
    </location>
</feature>
<feature type="compositionally biased region" description="Low complexity" evidence="5">
    <location>
        <begin position="421"/>
        <end position="432"/>
    </location>
</feature>
<evidence type="ECO:0000256" key="2">
    <source>
        <dbReference type="ARBA" id="ARBA00023043"/>
    </source>
</evidence>
<keyword evidence="2 3" id="KW-0040">ANK repeat</keyword>
<dbReference type="EMBL" id="LWDX02011889">
    <property type="protein sequence ID" value="OEL35487.1"/>
    <property type="molecule type" value="Genomic_DNA"/>
</dbReference>
<feature type="compositionally biased region" description="Polar residues" evidence="5">
    <location>
        <begin position="678"/>
        <end position="692"/>
    </location>
</feature>
<feature type="domain" description="RING-type" evidence="6">
    <location>
        <begin position="735"/>
        <end position="774"/>
    </location>
</feature>
<feature type="compositionally biased region" description="Polar residues" evidence="5">
    <location>
        <begin position="297"/>
        <end position="320"/>
    </location>
</feature>
<feature type="region of interest" description="Disordered" evidence="5">
    <location>
        <begin position="297"/>
        <end position="389"/>
    </location>
</feature>
<evidence type="ECO:0000256" key="4">
    <source>
        <dbReference type="PROSITE-ProRule" id="PRU00175"/>
    </source>
</evidence>
<gene>
    <name evidence="7" type="ORF">BAE44_0003493</name>
</gene>
<feature type="repeat" description="ANK" evidence="3">
    <location>
        <begin position="75"/>
        <end position="107"/>
    </location>
</feature>
<dbReference type="InterPro" id="IPR001841">
    <property type="entry name" value="Znf_RING"/>
</dbReference>
<dbReference type="GO" id="GO:0008270">
    <property type="term" value="F:zinc ion binding"/>
    <property type="evidence" value="ECO:0007669"/>
    <property type="project" value="UniProtKB-KW"/>
</dbReference>
<proteinExistence type="predicted"/>
<feature type="region of interest" description="Disordered" evidence="5">
    <location>
        <begin position="665"/>
        <end position="731"/>
    </location>
</feature>
<dbReference type="OrthoDB" id="1711136at2759"/>
<dbReference type="Pfam" id="PF12796">
    <property type="entry name" value="Ank_2"/>
    <property type="match status" value="2"/>
</dbReference>
<dbReference type="InterPro" id="IPR036770">
    <property type="entry name" value="Ankyrin_rpt-contain_sf"/>
</dbReference>
<feature type="compositionally biased region" description="Low complexity" evidence="5">
    <location>
        <begin position="703"/>
        <end position="714"/>
    </location>
</feature>
<feature type="domain" description="RING-type" evidence="6">
    <location>
        <begin position="450"/>
        <end position="489"/>
    </location>
</feature>
<evidence type="ECO:0000256" key="3">
    <source>
        <dbReference type="PROSITE-ProRule" id="PRU00023"/>
    </source>
</evidence>
<accession>A0A1E5WDK4</accession>
<evidence type="ECO:0000256" key="5">
    <source>
        <dbReference type="SAM" id="MobiDB-lite"/>
    </source>
</evidence>
<feature type="region of interest" description="Disordered" evidence="5">
    <location>
        <begin position="249"/>
        <end position="274"/>
    </location>
</feature>
<keyword evidence="8" id="KW-1185">Reference proteome</keyword>
<dbReference type="Gene3D" id="1.25.40.20">
    <property type="entry name" value="Ankyrin repeat-containing domain"/>
    <property type="match status" value="2"/>
</dbReference>
<evidence type="ECO:0000256" key="1">
    <source>
        <dbReference type="ARBA" id="ARBA00022737"/>
    </source>
</evidence>
<dbReference type="PROSITE" id="PS50088">
    <property type="entry name" value="ANK_REPEAT"/>
    <property type="match status" value="4"/>
</dbReference>
<comment type="caution">
    <text evidence="7">The sequence shown here is derived from an EMBL/GenBank/DDBJ whole genome shotgun (WGS) entry which is preliminary data.</text>
</comment>
<dbReference type="PROSITE" id="PS50089">
    <property type="entry name" value="ZF_RING_2"/>
    <property type="match status" value="2"/>
</dbReference>
<sequence length="786" mass="83034">MGLQQSKEELLYQQVSYGNADGIRTLRAQGAGLEWIDKEGKTPLMVACMRPDLLEVAKVLIELGANVNTYRPGSHCGTALHHAAKKGLEQTVHLLLTHGANPFIPNDDCNTALELAREKGHVNVVRAIEGRISLFCGWMRENYAPAFLDAIAPQFMTRKIWAVILPREVRTPTRSLKLELAIYPELQASKPRAVVKLWKSQIEEPKLNLADPSIIIFDKGTSDKQQLQRFYNACCGMAQVFNMAPAPPANPPMPNPVPANSSVAPSGQSAPSKEDVELAMAINASIQSAIAEGVPNVQPTASTPIPNTNGWGIPPSNSHNGWGPPPAPAPSKMSGQSQARVDAPSSSTCNGWDVPGTSSSQSSSKPNKTQTNPPVVVPQGALPALPTPTAPPFAEETFYSGPVQYPSVDNTPVNVTMPATTESRTAAASAKAGENEADASSSGNTPSGTCVICLDAPVEGACIPCGHMAGCMSCLKDIESKKWGCPICRATINQSTDIIGKTPLVKAIVRPQMREAAKVLIELGADVNVYLRVSPGGTALHYAADCDLEEVVNLLLSHGADPCIQNNHGYTPLELARHKGHVNVVRAIEVVNTDPADSPILHSLPTSSSLAPSELSAPSVDDLELAMAINASIQSAIAEGVPNVRPNTSTANMNDWANPASYSLNGRWHPSDAPGPSLISSQAQVDTPSSSTHNRRGVPGTDSNQSSSSPGSNSAKPGECKANASSSGNTPSHTCVICEDAPIEGACVPCGHMAFCMPCLKDIKSKNGACPICRARINQVIRLYQV</sequence>
<dbReference type="SUPFAM" id="SSF57850">
    <property type="entry name" value="RING/U-box"/>
    <property type="match status" value="2"/>
</dbReference>
<protein>
    <submittedName>
        <fullName evidence="7">Putative E3 ubiquitin-protein ligase XBOS34</fullName>
    </submittedName>
</protein>
<dbReference type="Gene3D" id="3.30.40.10">
    <property type="entry name" value="Zinc/RING finger domain, C3HC4 (zinc finger)"/>
    <property type="match status" value="2"/>
</dbReference>
<dbReference type="Proteomes" id="UP000095767">
    <property type="component" value="Unassembled WGS sequence"/>
</dbReference>
<feature type="repeat" description="ANK" evidence="3">
    <location>
        <begin position="39"/>
        <end position="72"/>
    </location>
</feature>
<dbReference type="InterPro" id="IPR013083">
    <property type="entry name" value="Znf_RING/FYVE/PHD"/>
</dbReference>
<name>A0A1E5WDK4_9POAL</name>
<dbReference type="PANTHER" id="PTHR24171">
    <property type="entry name" value="ANKYRIN REPEAT DOMAIN-CONTAINING PROTEIN 39-RELATED"/>
    <property type="match status" value="1"/>
</dbReference>
<keyword evidence="4" id="KW-0862">Zinc</keyword>
<dbReference type="PANTHER" id="PTHR24171:SF9">
    <property type="entry name" value="ANKYRIN REPEAT DOMAIN-CONTAINING PROTEIN 39"/>
    <property type="match status" value="1"/>
</dbReference>
<keyword evidence="4" id="KW-0863">Zinc-finger</keyword>
<dbReference type="STRING" id="888268.A0A1E5WDK4"/>
<feature type="compositionally biased region" description="Polar residues" evidence="5">
    <location>
        <begin position="333"/>
        <end position="350"/>
    </location>
</feature>
<dbReference type="Pfam" id="PF00023">
    <property type="entry name" value="Ank"/>
    <property type="match status" value="1"/>
</dbReference>
<dbReference type="PROSITE" id="PS50297">
    <property type="entry name" value="ANK_REP_REGION"/>
    <property type="match status" value="4"/>
</dbReference>
<reference evidence="7 8" key="1">
    <citation type="submission" date="2016-09" db="EMBL/GenBank/DDBJ databases">
        <title>The draft genome of Dichanthelium oligosanthes: A C3 panicoid grass species.</title>
        <authorList>
            <person name="Studer A.J."/>
            <person name="Schnable J.C."/>
            <person name="Brutnell T.P."/>
        </authorList>
    </citation>
    <scope>NUCLEOTIDE SEQUENCE [LARGE SCALE GENOMIC DNA]</scope>
    <source>
        <strain evidence="8">cv. Kellogg 1175</strain>
        <tissue evidence="7">Leaf</tissue>
    </source>
</reference>
<evidence type="ECO:0000259" key="6">
    <source>
        <dbReference type="PROSITE" id="PS50089"/>
    </source>
</evidence>
<organism evidence="7 8">
    <name type="scientific">Dichanthelium oligosanthes</name>
    <dbReference type="NCBI Taxonomy" id="888268"/>
    <lineage>
        <taxon>Eukaryota</taxon>
        <taxon>Viridiplantae</taxon>
        <taxon>Streptophyta</taxon>
        <taxon>Embryophyta</taxon>
        <taxon>Tracheophyta</taxon>
        <taxon>Spermatophyta</taxon>
        <taxon>Magnoliopsida</taxon>
        <taxon>Liliopsida</taxon>
        <taxon>Poales</taxon>
        <taxon>Poaceae</taxon>
        <taxon>PACMAD clade</taxon>
        <taxon>Panicoideae</taxon>
        <taxon>Panicodae</taxon>
        <taxon>Paniceae</taxon>
        <taxon>Dichantheliinae</taxon>
        <taxon>Dichanthelium</taxon>
    </lineage>
</organism>
<keyword evidence="1" id="KW-0677">Repeat</keyword>
<evidence type="ECO:0000313" key="8">
    <source>
        <dbReference type="Proteomes" id="UP000095767"/>
    </source>
</evidence>
<dbReference type="SUPFAM" id="SSF48403">
    <property type="entry name" value="Ankyrin repeat"/>
    <property type="match status" value="1"/>
</dbReference>
<feature type="repeat" description="ANK" evidence="3">
    <location>
        <begin position="535"/>
        <end position="567"/>
    </location>
</feature>
<evidence type="ECO:0000313" key="7">
    <source>
        <dbReference type="EMBL" id="OEL35487.1"/>
    </source>
</evidence>
<dbReference type="SMART" id="SM00184">
    <property type="entry name" value="RING"/>
    <property type="match status" value="2"/>
</dbReference>
<keyword evidence="4" id="KW-0479">Metal-binding</keyword>